<reference evidence="4" key="2">
    <citation type="submission" date="2020-12" db="UniProtKB">
        <authorList>
            <consortium name="WormBaseParasite"/>
        </authorList>
    </citation>
    <scope>IDENTIFICATION</scope>
</reference>
<reference evidence="2 3" key="1">
    <citation type="submission" date="2014-09" db="EMBL/GenBank/DDBJ databases">
        <authorList>
            <person name="Martin A.A."/>
        </authorList>
    </citation>
    <scope>NUCLEOTIDE SEQUENCE</scope>
    <source>
        <strain evidence="3">ED321</strain>
        <strain evidence="2">ED321 Heterogonic</strain>
    </source>
</reference>
<dbReference type="GeneID" id="36382664"/>
<gene>
    <name evidence="2 4 5" type="ORF">SRAE_2000492400</name>
</gene>
<evidence type="ECO:0000313" key="2">
    <source>
        <dbReference type="EMBL" id="CEF70291.1"/>
    </source>
</evidence>
<accession>A0A090LRT8</accession>
<dbReference type="RefSeq" id="XP_024509490.1">
    <property type="nucleotide sequence ID" value="XM_024643866.1"/>
</dbReference>
<dbReference type="OMA" id="RYCTIFW"/>
<evidence type="ECO:0000313" key="3">
    <source>
        <dbReference type="Proteomes" id="UP000035682"/>
    </source>
</evidence>
<proteinExistence type="predicted"/>
<dbReference type="OrthoDB" id="5916685at2759"/>
<organism evidence="2">
    <name type="scientific">Strongyloides ratti</name>
    <name type="common">Parasitic roundworm</name>
    <dbReference type="NCBI Taxonomy" id="34506"/>
    <lineage>
        <taxon>Eukaryota</taxon>
        <taxon>Metazoa</taxon>
        <taxon>Ecdysozoa</taxon>
        <taxon>Nematoda</taxon>
        <taxon>Chromadorea</taxon>
        <taxon>Rhabditida</taxon>
        <taxon>Tylenchina</taxon>
        <taxon>Panagrolaimomorpha</taxon>
        <taxon>Strongyloidoidea</taxon>
        <taxon>Strongyloididae</taxon>
        <taxon>Strongyloides</taxon>
    </lineage>
</organism>
<protein>
    <submittedName>
        <fullName evidence="2 4">Uncharacterized protein</fullName>
    </submittedName>
</protein>
<dbReference type="EMBL" id="LN609529">
    <property type="protein sequence ID" value="CEF70291.1"/>
    <property type="molecule type" value="Genomic_DNA"/>
</dbReference>
<evidence type="ECO:0000313" key="5">
    <source>
        <dbReference type="WormBase" id="SRAE_2000492400"/>
    </source>
</evidence>
<name>A0A090LRT8_STRRB</name>
<dbReference type="Proteomes" id="UP000035682">
    <property type="component" value="Unplaced"/>
</dbReference>
<keyword evidence="1" id="KW-0732">Signal</keyword>
<keyword evidence="3" id="KW-1185">Reference proteome</keyword>
<feature type="signal peptide" evidence="1">
    <location>
        <begin position="1"/>
        <end position="24"/>
    </location>
</feature>
<dbReference type="WormBase" id="SRAE_2000492400">
    <property type="protein sequence ID" value="SRP08119"/>
    <property type="gene ID" value="WBGene00265171"/>
</dbReference>
<sequence length="399" mass="44597">MITLKLSALILIVICGICHLTIEGKGRGRRNKDNGDDLFILLDEANVFRCRGVNNLITINESDINILNEKGNKVYYIHAPGDYSFNFGKINVLDNLGHLTGELGVTLQVPLLDGPAGIRFDVPYTMIPETGLLNQECDEHSGIVERDGRQYCRYCELCSISSKIENTLKNNKVLPGLNKGEEKPFGPKCGKIGSNTYDFRRTLHIPGKRELEKKIKEKIQGVDSEVKKRLNKGRGRFQVFLNLISAEQPPISQKAWFDGSEQCKGCGPGNRGGKGNPSLSFLYCNTEDCKSAWAQQCLHNSAKIAACVTVEFNYRITTKYSDVVQFLKENNYPNQDVVTPQSIESPVEEPNIPAPPQSTLGTLSERCVAKMSGRLTHLRRYCTIFWNEKLCCQHCEGVC</sequence>
<dbReference type="AlphaFoldDB" id="A0A090LRT8"/>
<feature type="chain" id="PRO_5015031227" evidence="1">
    <location>
        <begin position="25"/>
        <end position="399"/>
    </location>
</feature>
<dbReference type="CTD" id="36382664"/>
<dbReference type="WBParaSite" id="SRAE_2000492400.1">
    <property type="protein sequence ID" value="SRAE_2000492400.1"/>
    <property type="gene ID" value="WBGene00265171"/>
</dbReference>
<evidence type="ECO:0000313" key="4">
    <source>
        <dbReference type="WBParaSite" id="SRAE_2000492400.1"/>
    </source>
</evidence>
<evidence type="ECO:0000256" key="1">
    <source>
        <dbReference type="SAM" id="SignalP"/>
    </source>
</evidence>